<feature type="coiled-coil region" evidence="1">
    <location>
        <begin position="49"/>
        <end position="97"/>
    </location>
</feature>
<name>A0A8S5PLE8_9CAUD</name>
<reference evidence="2" key="1">
    <citation type="journal article" date="2021" name="Proc. Natl. Acad. Sci. U.S.A.">
        <title>A Catalog of Tens of Thousands of Viruses from Human Metagenomes Reveals Hidden Associations with Chronic Diseases.</title>
        <authorList>
            <person name="Tisza M.J."/>
            <person name="Buck C.B."/>
        </authorList>
    </citation>
    <scope>NUCLEOTIDE SEQUENCE</scope>
    <source>
        <strain evidence="2">CtnCN2</strain>
    </source>
</reference>
<evidence type="ECO:0000313" key="2">
    <source>
        <dbReference type="EMBL" id="DAE07568.1"/>
    </source>
</evidence>
<dbReference type="SUPFAM" id="SSF161270">
    <property type="entry name" value="PspA lactotransferrin-binding region"/>
    <property type="match status" value="1"/>
</dbReference>
<proteinExistence type="predicted"/>
<dbReference type="EMBL" id="BK015452">
    <property type="protein sequence ID" value="DAE07568.1"/>
    <property type="molecule type" value="Genomic_DNA"/>
</dbReference>
<keyword evidence="1" id="KW-0175">Coiled coil</keyword>
<organism evidence="2">
    <name type="scientific">Podoviridae sp. ctnCN2</name>
    <dbReference type="NCBI Taxonomy" id="2825274"/>
    <lineage>
        <taxon>Viruses</taxon>
        <taxon>Duplodnaviria</taxon>
        <taxon>Heunggongvirae</taxon>
        <taxon>Uroviricota</taxon>
        <taxon>Caudoviricetes</taxon>
    </lineage>
</organism>
<sequence>MCGVRDSFREHRPTDRCDVLETQITNLGEELMNTWEDDERLYRSAFDPHEQTVREIESLREEVATLTREISALKKELASAKRENDTSKKEKTEQQRKSAVDYAKLIELVIDSDNKGSFNYFASVYVAIYKHHNKGYKIPSAVLDELCQYQDTFLWESIRKGVYSDDIEEQCREALRSIRTKGIEKVLLDRWMRIVNFLPGVRMRERYYYADITADDGYYETQ</sequence>
<evidence type="ECO:0000256" key="1">
    <source>
        <dbReference type="SAM" id="Coils"/>
    </source>
</evidence>
<accession>A0A8S5PLE8</accession>
<protein>
    <submittedName>
        <fullName evidence="2">Uncharacterized protein</fullName>
    </submittedName>
</protein>